<evidence type="ECO:0000256" key="1">
    <source>
        <dbReference type="ARBA" id="ARBA00004141"/>
    </source>
</evidence>
<keyword evidence="2 8" id="KW-0812">Transmembrane</keyword>
<evidence type="ECO:0000256" key="8">
    <source>
        <dbReference type="SAM" id="Phobius"/>
    </source>
</evidence>
<dbReference type="GO" id="GO:0004930">
    <property type="term" value="F:G protein-coupled receptor activity"/>
    <property type="evidence" value="ECO:0007669"/>
    <property type="project" value="UniProtKB-KW"/>
</dbReference>
<evidence type="ECO:0000313" key="10">
    <source>
        <dbReference type="EMBL" id="CAF0811423.1"/>
    </source>
</evidence>
<dbReference type="EMBL" id="CAJNOL010000076">
    <property type="protein sequence ID" value="CAF0820886.1"/>
    <property type="molecule type" value="Genomic_DNA"/>
</dbReference>
<dbReference type="SUPFAM" id="SSF81321">
    <property type="entry name" value="Family A G protein-coupled receptor-like"/>
    <property type="match status" value="1"/>
</dbReference>
<evidence type="ECO:0000256" key="5">
    <source>
        <dbReference type="ARBA" id="ARBA00023136"/>
    </source>
</evidence>
<dbReference type="EMBL" id="CAJNOH010000049">
    <property type="protein sequence ID" value="CAF0811423.1"/>
    <property type="molecule type" value="Genomic_DNA"/>
</dbReference>
<dbReference type="Pfam" id="PF00001">
    <property type="entry name" value="7tm_1"/>
    <property type="match status" value="1"/>
</dbReference>
<keyword evidence="7" id="KW-0807">Transducer</keyword>
<keyword evidence="4" id="KW-0297">G-protein coupled receptor</keyword>
<evidence type="ECO:0000313" key="11">
    <source>
        <dbReference type="EMBL" id="CAF0820886.1"/>
    </source>
</evidence>
<evidence type="ECO:0000256" key="6">
    <source>
        <dbReference type="ARBA" id="ARBA00023170"/>
    </source>
</evidence>
<feature type="transmembrane region" description="Helical" evidence="8">
    <location>
        <begin position="50"/>
        <end position="72"/>
    </location>
</feature>
<dbReference type="PANTHER" id="PTHR24243">
    <property type="entry name" value="G-PROTEIN COUPLED RECEPTOR"/>
    <property type="match status" value="1"/>
</dbReference>
<keyword evidence="6" id="KW-0675">Receptor</keyword>
<reference evidence="11" key="1">
    <citation type="submission" date="2021-02" db="EMBL/GenBank/DDBJ databases">
        <authorList>
            <person name="Nowell W R."/>
        </authorList>
    </citation>
    <scope>NUCLEOTIDE SEQUENCE</scope>
</reference>
<evidence type="ECO:0000256" key="7">
    <source>
        <dbReference type="ARBA" id="ARBA00023224"/>
    </source>
</evidence>
<dbReference type="Gene3D" id="1.20.1070.10">
    <property type="entry name" value="Rhodopsin 7-helix transmembrane proteins"/>
    <property type="match status" value="1"/>
</dbReference>
<feature type="transmembrane region" description="Helical" evidence="8">
    <location>
        <begin position="270"/>
        <end position="292"/>
    </location>
</feature>
<evidence type="ECO:0000259" key="9">
    <source>
        <dbReference type="PROSITE" id="PS50262"/>
    </source>
</evidence>
<feature type="transmembrane region" description="Helical" evidence="8">
    <location>
        <begin position="227"/>
        <end position="250"/>
    </location>
</feature>
<protein>
    <recommendedName>
        <fullName evidence="9">G-protein coupled receptors family 1 profile domain-containing protein</fullName>
    </recommendedName>
</protein>
<evidence type="ECO:0000256" key="3">
    <source>
        <dbReference type="ARBA" id="ARBA00022989"/>
    </source>
</evidence>
<feature type="transmembrane region" description="Helical" evidence="8">
    <location>
        <begin position="135"/>
        <end position="157"/>
    </location>
</feature>
<sequence length="354" mass="40920">MSSNEILIQKIAREMSLYTPIILLIFGSYGSLCNFITFTSKQLKTSSCAFYFLCTAITELIAFYFGLISRLASDRLGSTLFLTNVAYCKIRSYLVVALPALVTYMILLTTIDRFMSTTNQVRYRSFSQLKVAHRIVPIVIIISMILTSHMLVFYNFFPACTAQPGIYSVVYSVYLFIWTGILPNGFILLFSWLTIRNVIKTKQRVGPTTTTKISKQQRHAQRTDSQLIVMMLSQAILSCCLDLIRIALYGYFVLSTDLPKSSYQRSIDGLLLQISIFLLYGNCSKSFYVYTLTSGFFRKIFRYSIEYYFRKILFILHIKQDYDWNSTRFMQSTLNGSTLNYELKTIPDRQIIKR</sequence>
<feature type="transmembrane region" description="Helical" evidence="8">
    <location>
        <begin position="17"/>
        <end position="38"/>
    </location>
</feature>
<evidence type="ECO:0000313" key="12">
    <source>
        <dbReference type="Proteomes" id="UP000663870"/>
    </source>
</evidence>
<gene>
    <name evidence="11" type="ORF">JXQ802_LOCUS5192</name>
    <name evidence="10" type="ORF">PYM288_LOCUS5113</name>
</gene>
<organism evidence="11 12">
    <name type="scientific">Rotaria sordida</name>
    <dbReference type="NCBI Taxonomy" id="392033"/>
    <lineage>
        <taxon>Eukaryota</taxon>
        <taxon>Metazoa</taxon>
        <taxon>Spiralia</taxon>
        <taxon>Gnathifera</taxon>
        <taxon>Rotifera</taxon>
        <taxon>Eurotatoria</taxon>
        <taxon>Bdelloidea</taxon>
        <taxon>Philodinida</taxon>
        <taxon>Philodinidae</taxon>
        <taxon>Rotaria</taxon>
    </lineage>
</organism>
<keyword evidence="5 8" id="KW-0472">Membrane</keyword>
<dbReference type="GO" id="GO:0005886">
    <property type="term" value="C:plasma membrane"/>
    <property type="evidence" value="ECO:0007669"/>
    <property type="project" value="TreeGrafter"/>
</dbReference>
<dbReference type="InterPro" id="IPR000276">
    <property type="entry name" value="GPCR_Rhodpsn"/>
</dbReference>
<keyword evidence="3 8" id="KW-1133">Transmembrane helix</keyword>
<keyword evidence="12" id="KW-1185">Reference proteome</keyword>
<evidence type="ECO:0000256" key="4">
    <source>
        <dbReference type="ARBA" id="ARBA00023040"/>
    </source>
</evidence>
<dbReference type="PANTHER" id="PTHR24243:SF208">
    <property type="entry name" value="PYROKININ-1 RECEPTOR"/>
    <property type="match status" value="1"/>
</dbReference>
<dbReference type="Proteomes" id="UP000663870">
    <property type="component" value="Unassembled WGS sequence"/>
</dbReference>
<dbReference type="InterPro" id="IPR017452">
    <property type="entry name" value="GPCR_Rhodpsn_7TM"/>
</dbReference>
<dbReference type="AlphaFoldDB" id="A0A813U4F8"/>
<dbReference type="PROSITE" id="PS50262">
    <property type="entry name" value="G_PROTEIN_RECEP_F1_2"/>
    <property type="match status" value="1"/>
</dbReference>
<dbReference type="Proteomes" id="UP000663854">
    <property type="component" value="Unassembled WGS sequence"/>
</dbReference>
<feature type="transmembrane region" description="Helical" evidence="8">
    <location>
        <begin position="169"/>
        <end position="195"/>
    </location>
</feature>
<evidence type="ECO:0000256" key="2">
    <source>
        <dbReference type="ARBA" id="ARBA00022692"/>
    </source>
</evidence>
<name>A0A813U4F8_9BILA</name>
<comment type="subcellular location">
    <subcellularLocation>
        <location evidence="1">Membrane</location>
        <topology evidence="1">Multi-pass membrane protein</topology>
    </subcellularLocation>
</comment>
<comment type="caution">
    <text evidence="11">The sequence shown here is derived from an EMBL/GenBank/DDBJ whole genome shotgun (WGS) entry which is preliminary data.</text>
</comment>
<feature type="transmembrane region" description="Helical" evidence="8">
    <location>
        <begin position="92"/>
        <end position="114"/>
    </location>
</feature>
<feature type="domain" description="G-protein coupled receptors family 1 profile" evidence="9">
    <location>
        <begin position="30"/>
        <end position="290"/>
    </location>
</feature>
<accession>A0A813U4F8</accession>
<proteinExistence type="predicted"/>